<proteinExistence type="predicted"/>
<dbReference type="EMBL" id="JAKKOR010000011">
    <property type="protein sequence ID" value="MCF8589700.1"/>
    <property type="molecule type" value="Genomic_DNA"/>
</dbReference>
<keyword evidence="2" id="KW-1185">Reference proteome</keyword>
<evidence type="ECO:0000313" key="1">
    <source>
        <dbReference type="EMBL" id="MCF8589700.1"/>
    </source>
</evidence>
<protein>
    <submittedName>
        <fullName evidence="1">TIGR04338 family metallohydrolase</fullName>
    </submittedName>
</protein>
<reference evidence="1 2" key="1">
    <citation type="submission" date="2022-01" db="EMBL/GenBank/DDBJ databases">
        <authorList>
            <person name="Huang Y."/>
        </authorList>
    </citation>
    <scope>NUCLEOTIDE SEQUENCE [LARGE SCALE GENOMIC DNA]</scope>
    <source>
        <strain evidence="1 2">HY366</strain>
    </source>
</reference>
<dbReference type="Proteomes" id="UP001200110">
    <property type="component" value="Unassembled WGS sequence"/>
</dbReference>
<dbReference type="NCBIfam" id="TIGR04338">
    <property type="entry name" value="HEXXH_Rv0185"/>
    <property type="match status" value="1"/>
</dbReference>
<evidence type="ECO:0000313" key="2">
    <source>
        <dbReference type="Proteomes" id="UP001200110"/>
    </source>
</evidence>
<comment type="caution">
    <text evidence="1">The sequence shown here is derived from an EMBL/GenBank/DDBJ whole genome shotgun (WGS) entry which is preliminary data.</text>
</comment>
<name>A0ABS9IVW9_9ACTN</name>
<dbReference type="InterPro" id="IPR027595">
    <property type="entry name" value="CHP04338"/>
</dbReference>
<gene>
    <name evidence="1" type="ORF">L5G33_14665</name>
</gene>
<accession>A0ABS9IVW9</accession>
<organism evidence="1 2">
    <name type="scientific">Gordonia liuliyuniae</name>
    <dbReference type="NCBI Taxonomy" id="2911517"/>
    <lineage>
        <taxon>Bacteria</taxon>
        <taxon>Bacillati</taxon>
        <taxon>Actinomycetota</taxon>
        <taxon>Actinomycetes</taxon>
        <taxon>Mycobacteriales</taxon>
        <taxon>Gordoniaceae</taxon>
        <taxon>Gordonia</taxon>
    </lineage>
</organism>
<dbReference type="RefSeq" id="WP_236999160.1">
    <property type="nucleotide sequence ID" value="NZ_JAKKOR010000011.1"/>
</dbReference>
<sequence>MVERAGSSRTVQIAGAELTLPPEARFSSVDAVRRYVDDVLALPSVCESFPQAQRPVTVRRRRGSTAAHYERDGGVIAVPESVNGAWAMRELVVLHEIAHHVDPVGAPAHGRGFVDTLIELVGLVLGPETALVYRVVFGDSGLL</sequence>